<evidence type="ECO:0000259" key="1">
    <source>
        <dbReference type="SMART" id="SM00421"/>
    </source>
</evidence>
<dbReference type="InterPro" id="IPR000792">
    <property type="entry name" value="Tscrpt_reg_LuxR_C"/>
</dbReference>
<sequence length="356" mass="39281">MAVAAMRGVTTDPPWEAFVVLMRAYFEGTHANLIFRRADHEQPFMTADFAAEVLAAGDPHAFYRPADDPIPYFRMTPLRVYGIEEFIDGQGHPFLAQFLAPLAMRALMIVRVAADNGLQAWLSVTRNSAEAFGSVERAELERIARLFSPALSLFGAWREANDQRDAYARVLRARATGLLRIDQTGRVLASESSTLDWLAAEASITLEDGRLSASAGSDQQRLNKALGRILSGESEEELLGLETNDGRRIELLFYRVCEATEPAWANATRAILYLRAEGRESLPSPQRIATLFGLTRREAALALLLSRGLTLSQAAQNLGISVMTARAYLRQVFQKTGLSRQVDLIRQIQASIAAVA</sequence>
<dbReference type="GO" id="GO:0006355">
    <property type="term" value="P:regulation of DNA-templated transcription"/>
    <property type="evidence" value="ECO:0007669"/>
    <property type="project" value="InterPro"/>
</dbReference>
<dbReference type="AlphaFoldDB" id="A0A7W7AFR3"/>
<comment type="caution">
    <text evidence="2">The sequence shown here is derived from an EMBL/GenBank/DDBJ whole genome shotgun (WGS) entry which is preliminary data.</text>
</comment>
<dbReference type="Proteomes" id="UP000538566">
    <property type="component" value="Unassembled WGS sequence"/>
</dbReference>
<dbReference type="InterPro" id="IPR016032">
    <property type="entry name" value="Sig_transdc_resp-reg_C-effctor"/>
</dbReference>
<accession>A0A7W7AFR3</accession>
<evidence type="ECO:0000313" key="3">
    <source>
        <dbReference type="Proteomes" id="UP000538566"/>
    </source>
</evidence>
<dbReference type="EMBL" id="JACHOA010000008">
    <property type="protein sequence ID" value="MBB4615434.1"/>
    <property type="molecule type" value="Genomic_DNA"/>
</dbReference>
<feature type="domain" description="HTH luxR-type" evidence="1">
    <location>
        <begin position="291"/>
        <end position="348"/>
    </location>
</feature>
<dbReference type="SMART" id="SM00421">
    <property type="entry name" value="HTH_LUXR"/>
    <property type="match status" value="1"/>
</dbReference>
<dbReference type="SUPFAM" id="SSF55781">
    <property type="entry name" value="GAF domain-like"/>
    <property type="match status" value="1"/>
</dbReference>
<protein>
    <submittedName>
        <fullName evidence="2">DNA-binding CsgD family transcriptional regulator</fullName>
    </submittedName>
</protein>
<organism evidence="2 3">
    <name type="scientific">Novosphingobium taihuense</name>
    <dbReference type="NCBI Taxonomy" id="260085"/>
    <lineage>
        <taxon>Bacteria</taxon>
        <taxon>Pseudomonadati</taxon>
        <taxon>Pseudomonadota</taxon>
        <taxon>Alphaproteobacteria</taxon>
        <taxon>Sphingomonadales</taxon>
        <taxon>Sphingomonadaceae</taxon>
        <taxon>Novosphingobium</taxon>
    </lineage>
</organism>
<reference evidence="2 3" key="1">
    <citation type="submission" date="2020-08" db="EMBL/GenBank/DDBJ databases">
        <title>Genomic Encyclopedia of Type Strains, Phase IV (KMG-IV): sequencing the most valuable type-strain genomes for metagenomic binning, comparative biology and taxonomic classification.</title>
        <authorList>
            <person name="Goeker M."/>
        </authorList>
    </citation>
    <scope>NUCLEOTIDE SEQUENCE [LARGE SCALE GENOMIC DNA]</scope>
    <source>
        <strain evidence="2 3">DSM 17507</strain>
    </source>
</reference>
<dbReference type="GO" id="GO:0003677">
    <property type="term" value="F:DNA binding"/>
    <property type="evidence" value="ECO:0007669"/>
    <property type="project" value="UniProtKB-KW"/>
</dbReference>
<dbReference type="Gene3D" id="1.10.10.10">
    <property type="entry name" value="Winged helix-like DNA-binding domain superfamily/Winged helix DNA-binding domain"/>
    <property type="match status" value="1"/>
</dbReference>
<dbReference type="Pfam" id="PF00196">
    <property type="entry name" value="GerE"/>
    <property type="match status" value="1"/>
</dbReference>
<dbReference type="PRINTS" id="PR00038">
    <property type="entry name" value="HTHLUXR"/>
</dbReference>
<name>A0A7W7AFR3_9SPHN</name>
<dbReference type="RefSeq" id="WP_144907324.1">
    <property type="nucleotide sequence ID" value="NZ_JACHOA010000008.1"/>
</dbReference>
<evidence type="ECO:0000313" key="2">
    <source>
        <dbReference type="EMBL" id="MBB4615434.1"/>
    </source>
</evidence>
<dbReference type="InterPro" id="IPR036388">
    <property type="entry name" value="WH-like_DNA-bd_sf"/>
</dbReference>
<dbReference type="SUPFAM" id="SSF46894">
    <property type="entry name" value="C-terminal effector domain of the bipartite response regulators"/>
    <property type="match status" value="1"/>
</dbReference>
<dbReference type="OrthoDB" id="7855389at2"/>
<proteinExistence type="predicted"/>
<keyword evidence="2" id="KW-0238">DNA-binding</keyword>
<keyword evidence="3" id="KW-1185">Reference proteome</keyword>
<gene>
    <name evidence="2" type="ORF">GGR37_003730</name>
</gene>